<comment type="function">
    <text evidence="8">Catalyzes the stereoinversion of LL-2,6-diaminopimelate (L,L-DAP) to meso-diaminopimelate (meso-DAP), a precursor of L-lysine and an essential component of the bacterial peptidoglycan.</text>
</comment>
<keyword evidence="6 8" id="KW-0413">Isomerase</keyword>
<dbReference type="AlphaFoldDB" id="A0A4Q2JKK0"/>
<feature type="binding site" evidence="8">
    <location>
        <position position="15"/>
    </location>
    <ligand>
        <name>substrate</name>
    </ligand>
</feature>
<feature type="binding site" evidence="8">
    <location>
        <begin position="222"/>
        <end position="223"/>
    </location>
    <ligand>
        <name>substrate</name>
    </ligand>
</feature>
<dbReference type="GO" id="GO:0005829">
    <property type="term" value="C:cytosol"/>
    <property type="evidence" value="ECO:0007669"/>
    <property type="project" value="TreeGrafter"/>
</dbReference>
<accession>A0A4Q2JKK0</accession>
<evidence type="ECO:0000256" key="2">
    <source>
        <dbReference type="ARBA" id="ARBA00010219"/>
    </source>
</evidence>
<feature type="active site" evidence="9">
    <location>
        <position position="88"/>
    </location>
</feature>
<gene>
    <name evidence="8" type="primary">dapF</name>
    <name evidence="10" type="ORF">ESO86_09400</name>
</gene>
<dbReference type="RefSeq" id="WP_129234662.1">
    <property type="nucleotide sequence ID" value="NZ_JBHXVJ010000002.1"/>
</dbReference>
<feature type="binding site" evidence="8">
    <location>
        <position position="79"/>
    </location>
    <ligand>
        <name>substrate</name>
    </ligand>
</feature>
<dbReference type="OrthoDB" id="9805408at2"/>
<feature type="site" description="Could be important to modulate the pK values of the two catalytic cysteine residues" evidence="8">
    <location>
        <position position="167"/>
    </location>
</feature>
<dbReference type="GO" id="GO:0008837">
    <property type="term" value="F:diaminopimelate epimerase activity"/>
    <property type="evidence" value="ECO:0007669"/>
    <property type="project" value="UniProtKB-UniRule"/>
</dbReference>
<feature type="binding site" evidence="8">
    <location>
        <position position="198"/>
    </location>
    <ligand>
        <name>substrate</name>
    </ligand>
</feature>
<dbReference type="UniPathway" id="UPA00034">
    <property type="reaction ID" value="UER00025"/>
</dbReference>
<feature type="active site" description="Proton acceptor" evidence="8">
    <location>
        <position position="231"/>
    </location>
</feature>
<evidence type="ECO:0000256" key="5">
    <source>
        <dbReference type="ARBA" id="ARBA00023154"/>
    </source>
</evidence>
<dbReference type="PANTHER" id="PTHR31689">
    <property type="entry name" value="DIAMINOPIMELATE EPIMERASE, CHLOROPLASTIC"/>
    <property type="match status" value="1"/>
</dbReference>
<evidence type="ECO:0000256" key="8">
    <source>
        <dbReference type="HAMAP-Rule" id="MF_00197"/>
    </source>
</evidence>
<dbReference type="HAMAP" id="MF_00197">
    <property type="entry name" value="DAP_epimerase"/>
    <property type="match status" value="1"/>
</dbReference>
<feature type="active site" description="Proton donor" evidence="8">
    <location>
        <position position="88"/>
    </location>
</feature>
<keyword evidence="11" id="KW-1185">Reference proteome</keyword>
<evidence type="ECO:0000256" key="4">
    <source>
        <dbReference type="ARBA" id="ARBA00022605"/>
    </source>
</evidence>
<dbReference type="Pfam" id="PF01678">
    <property type="entry name" value="DAP_epimerase"/>
    <property type="match status" value="2"/>
</dbReference>
<evidence type="ECO:0000256" key="9">
    <source>
        <dbReference type="PROSITE-ProRule" id="PRU10125"/>
    </source>
</evidence>
<comment type="subunit">
    <text evidence="8">Homodimer.</text>
</comment>
<feature type="site" description="Could be important to modulate the pK values of the two catalytic cysteine residues" evidence="8">
    <location>
        <position position="222"/>
    </location>
</feature>
<keyword evidence="4 8" id="KW-0028">Amino-acid biosynthesis</keyword>
<keyword evidence="8" id="KW-0963">Cytoplasm</keyword>
<organism evidence="10 11">
    <name type="scientific">Agromyces binzhouensis</name>
    <dbReference type="NCBI Taxonomy" id="1817495"/>
    <lineage>
        <taxon>Bacteria</taxon>
        <taxon>Bacillati</taxon>
        <taxon>Actinomycetota</taxon>
        <taxon>Actinomycetes</taxon>
        <taxon>Micrococcales</taxon>
        <taxon>Microbacteriaceae</taxon>
        <taxon>Agromyces</taxon>
    </lineage>
</organism>
<dbReference type="InterPro" id="IPR018510">
    <property type="entry name" value="DAP_epimerase_AS"/>
</dbReference>
<evidence type="ECO:0000313" key="11">
    <source>
        <dbReference type="Proteomes" id="UP000292881"/>
    </source>
</evidence>
<comment type="pathway">
    <text evidence="1 8">Amino-acid biosynthesis; L-lysine biosynthesis via DAP pathway; DL-2,6-diaminopimelate from LL-2,6-diaminopimelate: step 1/1.</text>
</comment>
<feature type="binding site" evidence="8">
    <location>
        <begin position="232"/>
        <end position="233"/>
    </location>
    <ligand>
        <name>substrate</name>
    </ligand>
</feature>
<protein>
    <recommendedName>
        <fullName evidence="3 8">Diaminopimelate epimerase</fullName>
        <shortName evidence="8">DAP epimerase</shortName>
        <ecNumber evidence="3 8">5.1.1.7</ecNumber>
    </recommendedName>
    <alternativeName>
        <fullName evidence="8">PLP-independent amino acid racemase</fullName>
    </alternativeName>
</protein>
<dbReference type="PROSITE" id="PS01326">
    <property type="entry name" value="DAP_EPIMERASE"/>
    <property type="match status" value="1"/>
</dbReference>
<dbReference type="Gene3D" id="3.10.310.10">
    <property type="entry name" value="Diaminopimelate Epimerase, Chain A, domain 1"/>
    <property type="match status" value="2"/>
</dbReference>
<dbReference type="NCBIfam" id="TIGR00652">
    <property type="entry name" value="DapF"/>
    <property type="match status" value="1"/>
</dbReference>
<dbReference type="EC" id="5.1.1.7" evidence="3 8"/>
<keyword evidence="5 8" id="KW-0457">Lysine biosynthesis</keyword>
<dbReference type="PANTHER" id="PTHR31689:SF0">
    <property type="entry name" value="DIAMINOPIMELATE EPIMERASE"/>
    <property type="match status" value="1"/>
</dbReference>
<dbReference type="SUPFAM" id="SSF54506">
    <property type="entry name" value="Diaminopimelate epimerase-like"/>
    <property type="match status" value="2"/>
</dbReference>
<comment type="caution">
    <text evidence="10">The sequence shown here is derived from an EMBL/GenBank/DDBJ whole genome shotgun (WGS) entry which is preliminary data.</text>
</comment>
<feature type="binding site" evidence="8">
    <location>
        <position position="165"/>
    </location>
    <ligand>
        <name>substrate</name>
    </ligand>
</feature>
<evidence type="ECO:0000256" key="1">
    <source>
        <dbReference type="ARBA" id="ARBA00005196"/>
    </source>
</evidence>
<reference evidence="10 11" key="1">
    <citation type="submission" date="2019-01" db="EMBL/GenBank/DDBJ databases">
        <authorList>
            <person name="Li J."/>
        </authorList>
    </citation>
    <scope>NUCLEOTIDE SEQUENCE [LARGE SCALE GENOMIC DNA]</scope>
    <source>
        <strain evidence="10 11">CGMCC 4.7180</strain>
    </source>
</reference>
<dbReference type="GO" id="GO:0009089">
    <property type="term" value="P:lysine biosynthetic process via diaminopimelate"/>
    <property type="evidence" value="ECO:0007669"/>
    <property type="project" value="UniProtKB-UniRule"/>
</dbReference>
<name>A0A4Q2JKK0_9MICO</name>
<sequence>MAFDLRFTKGQGTGNDFVLFSDPEGEHELSPTQIAAVCDRRFGVGADGVIRAVRSDRLADGAGALAEDPQATWFMDYWNADGSVSEMCGNGIRVFVRYLVDQGHVAPSGDEWIAIGTRAGVRRVRVTGAGFEADLGVWRLDGGEPLVRAKNLPVARPGLGIDVGNPHVVVALADDDELDGLDLAYLPILEPQPQAGANVEFVVPAEPLVENGRGRIRMRVHERGSGETLSCGTGAVAAALAVRHWAGEHAPDTWVVQVPGGVLGVRMESRPDGEHVLLSGPGELVFDGVLALA</sequence>
<proteinExistence type="inferred from homology"/>
<dbReference type="EMBL" id="SDPL01000161">
    <property type="protein sequence ID" value="RXZ47089.1"/>
    <property type="molecule type" value="Genomic_DNA"/>
</dbReference>
<evidence type="ECO:0000256" key="3">
    <source>
        <dbReference type="ARBA" id="ARBA00013080"/>
    </source>
</evidence>
<evidence type="ECO:0000256" key="6">
    <source>
        <dbReference type="ARBA" id="ARBA00023235"/>
    </source>
</evidence>
<dbReference type="InterPro" id="IPR001653">
    <property type="entry name" value="DAP_epimerase_DapF"/>
</dbReference>
<comment type="subcellular location">
    <subcellularLocation>
        <location evidence="8">Cytoplasm</location>
    </subcellularLocation>
</comment>
<comment type="similarity">
    <text evidence="2 8">Belongs to the diaminopimelate epimerase family.</text>
</comment>
<evidence type="ECO:0000256" key="7">
    <source>
        <dbReference type="ARBA" id="ARBA00051712"/>
    </source>
</evidence>
<comment type="caution">
    <text evidence="8">Lacks conserved residue(s) required for the propagation of feature annotation.</text>
</comment>
<comment type="catalytic activity">
    <reaction evidence="7 8">
        <text>(2S,6S)-2,6-diaminopimelate = meso-2,6-diaminopimelate</text>
        <dbReference type="Rhea" id="RHEA:15393"/>
        <dbReference type="ChEBI" id="CHEBI:57609"/>
        <dbReference type="ChEBI" id="CHEBI:57791"/>
        <dbReference type="EC" id="5.1.1.7"/>
    </reaction>
</comment>
<feature type="binding site" evidence="8">
    <location>
        <begin position="89"/>
        <end position="90"/>
    </location>
    <ligand>
        <name>substrate</name>
    </ligand>
</feature>
<dbReference type="Proteomes" id="UP000292881">
    <property type="component" value="Unassembled WGS sequence"/>
</dbReference>
<evidence type="ECO:0000313" key="10">
    <source>
        <dbReference type="EMBL" id="RXZ47089.1"/>
    </source>
</evidence>